<dbReference type="InterPro" id="IPR011006">
    <property type="entry name" value="CheY-like_superfamily"/>
</dbReference>
<evidence type="ECO:0000256" key="2">
    <source>
        <dbReference type="PROSITE-ProRule" id="PRU00169"/>
    </source>
</evidence>
<dbReference type="CDD" id="cd17574">
    <property type="entry name" value="REC_OmpR"/>
    <property type="match status" value="1"/>
</dbReference>
<dbReference type="AlphaFoldDB" id="A0A1I0GPN8"/>
<dbReference type="GO" id="GO:0000160">
    <property type="term" value="P:phosphorelay signal transduction system"/>
    <property type="evidence" value="ECO:0007669"/>
    <property type="project" value="InterPro"/>
</dbReference>
<dbReference type="PANTHER" id="PTHR44591">
    <property type="entry name" value="STRESS RESPONSE REGULATOR PROTEIN 1"/>
    <property type="match status" value="1"/>
</dbReference>
<evidence type="ECO:0000313" key="5">
    <source>
        <dbReference type="Proteomes" id="UP000199181"/>
    </source>
</evidence>
<dbReference type="Pfam" id="PF00072">
    <property type="entry name" value="Response_reg"/>
    <property type="match status" value="1"/>
</dbReference>
<keyword evidence="5" id="KW-1185">Reference proteome</keyword>
<feature type="domain" description="Response regulatory" evidence="3">
    <location>
        <begin position="3"/>
        <end position="112"/>
    </location>
</feature>
<dbReference type="EMBL" id="FOIJ01000004">
    <property type="protein sequence ID" value="SET73024.1"/>
    <property type="molecule type" value="Genomic_DNA"/>
</dbReference>
<organism evidence="4 5">
    <name type="scientific">Stigmatella erecta</name>
    <dbReference type="NCBI Taxonomy" id="83460"/>
    <lineage>
        <taxon>Bacteria</taxon>
        <taxon>Pseudomonadati</taxon>
        <taxon>Myxococcota</taxon>
        <taxon>Myxococcia</taxon>
        <taxon>Myxococcales</taxon>
        <taxon>Cystobacterineae</taxon>
        <taxon>Archangiaceae</taxon>
        <taxon>Stigmatella</taxon>
    </lineage>
</organism>
<reference evidence="5" key="1">
    <citation type="submission" date="2016-10" db="EMBL/GenBank/DDBJ databases">
        <authorList>
            <person name="Varghese N."/>
            <person name="Submissions S."/>
        </authorList>
    </citation>
    <scope>NUCLEOTIDE SEQUENCE [LARGE SCALE GENOMIC DNA]</scope>
    <source>
        <strain evidence="5">DSM 16858</strain>
    </source>
</reference>
<dbReference type="PROSITE" id="PS50110">
    <property type="entry name" value="RESPONSE_REGULATORY"/>
    <property type="match status" value="1"/>
</dbReference>
<dbReference type="RefSeq" id="WP_093518691.1">
    <property type="nucleotide sequence ID" value="NZ_FOIJ01000004.1"/>
</dbReference>
<dbReference type="SUPFAM" id="SSF52172">
    <property type="entry name" value="CheY-like"/>
    <property type="match status" value="1"/>
</dbReference>
<evidence type="ECO:0000259" key="3">
    <source>
        <dbReference type="PROSITE" id="PS50110"/>
    </source>
</evidence>
<evidence type="ECO:0000256" key="1">
    <source>
        <dbReference type="ARBA" id="ARBA00022553"/>
    </source>
</evidence>
<protein>
    <submittedName>
        <fullName evidence="4">Response regulator receiver domain-containing protein</fullName>
    </submittedName>
</protein>
<name>A0A1I0GPN8_9BACT</name>
<keyword evidence="1 2" id="KW-0597">Phosphoprotein</keyword>
<evidence type="ECO:0000313" key="4">
    <source>
        <dbReference type="EMBL" id="SET73024.1"/>
    </source>
</evidence>
<dbReference type="PANTHER" id="PTHR44591:SF3">
    <property type="entry name" value="RESPONSE REGULATORY DOMAIN-CONTAINING PROTEIN"/>
    <property type="match status" value="1"/>
</dbReference>
<proteinExistence type="predicted"/>
<feature type="modified residue" description="4-aspartylphosphate" evidence="2">
    <location>
        <position position="52"/>
    </location>
</feature>
<dbReference type="SMART" id="SM00448">
    <property type="entry name" value="REC"/>
    <property type="match status" value="1"/>
</dbReference>
<dbReference type="Gene3D" id="3.40.50.2300">
    <property type="match status" value="1"/>
</dbReference>
<sequence>MSTILLVDDEQDLLDLFMEVLEQMNHRVLIAHDGQEALSIARQKAPDLVVTDWMMPRMDGVELCHQLHADARLQGIPIILHSSSGNPHEPGIQFVSKSCTLEEFGSLVNRVLTSTHVQRAARPASRPEVARQASRLSHTTLLFGLGEAACATAH</sequence>
<dbReference type="InterPro" id="IPR050595">
    <property type="entry name" value="Bact_response_regulator"/>
</dbReference>
<accession>A0A1I0GPN8</accession>
<dbReference type="Proteomes" id="UP000199181">
    <property type="component" value="Unassembled WGS sequence"/>
</dbReference>
<gene>
    <name evidence="4" type="ORF">SAMN05443639_10497</name>
</gene>
<dbReference type="InterPro" id="IPR001789">
    <property type="entry name" value="Sig_transdc_resp-reg_receiver"/>
</dbReference>